<dbReference type="SMART" id="SM01314">
    <property type="entry name" value="SnAC"/>
    <property type="match status" value="1"/>
</dbReference>
<dbReference type="InterPro" id="IPR049730">
    <property type="entry name" value="SNF2/RAD54-like_C"/>
</dbReference>
<dbReference type="GO" id="GO:0004386">
    <property type="term" value="F:helicase activity"/>
    <property type="evidence" value="ECO:0007669"/>
    <property type="project" value="UniProtKB-KW"/>
</dbReference>
<feature type="compositionally biased region" description="Basic and acidic residues" evidence="9">
    <location>
        <begin position="2788"/>
        <end position="2818"/>
    </location>
</feature>
<dbReference type="InterPro" id="IPR001650">
    <property type="entry name" value="Helicase_C-like"/>
</dbReference>
<evidence type="ECO:0000259" key="10">
    <source>
        <dbReference type="PROSITE" id="PS51192"/>
    </source>
</evidence>
<sequence>MASSQNVELEAAKFLHKLIQESRDEPAKLATKLYVILQHMKSSGKEHSMPYQVISRAMETVINQHGLDIEALRASRLPLTGGTQMGDSSTAQYAVAGSSSVAGAAKDSKMDISGSEMTKSGPLASSKPPVGPSSTDHDYYPGSTTHRSGQSFDQESPSSLDSRSANSQSQEKHDSVNWDKQLNDKDGKKGSKKRKKVDTSVLEPSSDNTHQLDTRSSLVNPRNVKTNRVESPAYLVKGGNIDQTKYGLTKAAEKLIDPQSYSVSRGDGISTSSEKVMECELPMSSTSSVDATKMIQGAWRNNAPEMNMIRNPVSREAGKLPVSQVPTSSQSRLPFKEQQLKQLRAQCLVFLAFRNGLMPKKLHLEIALGNNFPKEEGLRKDVDPRGIAQSFNEARSTTEVMMASGKLDAARETGIVAPGAISVGRIYEADSMKEVDNRGMEDKKGAPSDYFVQAEARKPEAEVMREKAISQTCLSSASHPSDFSGARGVLTVNNPVEDLENSSLQATAAVGMSKPLNPETVSWTGIGSTNELSRGSLPAFAGQHELVVDRKNDVSAQLHTVRNNSGLGSQYIDSQSSFSMGERWKPISGTYDQYHAAMPSRDASMISNLASHDDMNVPESESRCNTEVQKVVSIDGGKNSSLNSMEQEDDGKLVPSDLPKSPKYTMSEKWIMDRQRKKLLNEQNWLLKQQKTERRIGTCFDKLKNTVSSSEDISAKTRSVIELKKLQLLQLQRRLRNDFLNDFFKPISNEMDRLKSFKKYKHGRRIKQLEKYEQRMKEERQKRIRERQKEFFGEIEVHKERLDDTFKVKRERWKGFNKYAKEFHKRKERIHREKIDRIQREKINLLKINDVEGYLRMVQDAKSDRVKQLLKETEKYLQKLGSKLQVAKSMATRFEDDMDDGGDVNVAEKSEVAIENEDESDQAKHYLESNEKYYLMAHSVKESIAEQPSCLQGGKLREYQMNGLRWLVSLYNNHLNGILADEMGLGKTVQVISLICYLMETKNDRGPFLVVVPSSVLPGWESEINFWAPSILKIVYSGPPEERRRLFKERIVHQKFNVLLTTYEYLMNKHDRPKLSKIHWHYIIIDEGHRIKNASCKLNADLKHYKSSHRLLLTGTPLQNNLEELWALLNFLLPNIFNSSEDFSQWFNKPFESNGDNSADEALLSEEENLLIINRLHQVLRPFVLRRLKHKVENELPEKIERLVRCEASAYQKLLMRRVEENLGSIGSTKVRSVHNSVMELRNICNHPYLSQLHAEEVDNLIPKHYLPPIIRLCGKLEMLDRILPKLKATDHRVLFFSTMTRLLDVMEEYLHWKQYRYLRLDGHTSGGDRGALIESFNQQNSPYFIFLLSIRAGGVGVNLQAADTVIIFDTDWNPQVDLQAQARAHRIGQKRDVLVLRFETVQTVEEQVRAAAEHKLGVANQSITAGFFDNNTSAEDRREYLESLLRECKKEEAAPVLDDDALNDLLARSESEIDVFETVDKERREYEMATWKKLIPGHGSSDSVSSMPSRLVTYDDLKVFYETMKITEGVTKAGEVAHVGVKRKSDPGSLDTIHYGRGKRAREVRSYEEQWTEEEFEKMCKVDSPESPRSKESVAGEPSGSISGSVVAAVLKTEVSASSPLPPIQPMPQHQTPPSKRGRGRPKRSGADKLPAPVVPPSLSITAKVETGLEGETISSISKTGSLDSLPSQGMTDQHASGAAPSSQLTTSVPCMIPASESPPACSSAPVQVKGHGRKTQTGQEAPRRRGKKQGLVPPPVSGSLSSSTNPVAGQVNVANDIVSNASATQLPTHLPGSAPSKPVTGPNDQPTIGVSSNLEPSPALPSVDSISQFAPPSNSQPRGQNRKTQNAAGAPRRRGKKQATATPALPNTVAGSCLSSNEAAVDSSSKKAAVVTTTKEDTVSQVTNITSEELTQKPDGITIQDVESTKPTNNSNQGKETVSLSTSGSTVGPQGSTEQNQNTDSRGISNMTKEASSGDCTVKASPSEHLSGAGAAQDATVRKNSVNETLKSHSLLDTPHPVTSTPETAVPTCGPPAVCLPSSVAVEMSPKTIIDVAPEAVSSSQPIHTLPSVASTLQSPSQCPSPGHVQPKRQGRKTAKNKEEPPRRRGRKSASFTPVILEDSASNEAKGLNVHEQPGQFGDSSVKDTCLKGKTGTENQVSTNVQSVAGVAQIIETVHSPGPKRKEQAPKSSQHKQLLTSSTKIDATGALDRTSVSGRYQTANVNDVARVMKEVFSGTCLPKAKVGESSGKENKDAPAPPLLSNPSVEVIKNDKSEATLATVSNSNIPVEAHEKESLVTTSEIRPDFANAPEECNILNINDGNSESTKANVVDKLVESRETSARCSTVVGGSGISSCSNDADHNPLDASPISSSLGDSSASKALKVMDDVSPNETNPVGEVPSSLNDGENHPASSLPVPSDSSHTNMITAPCTTQMDIKNMPELPMEESPAATTVDNTRENAEISVNQPYHSELSSDIRLKTLDRDIIPFVNCPSEASSDVTKKTLDDEKIPSVKGFSEPSEFDNTSLECPAKSRIDCSPEKIGTGSGKDDKPKCSAEVAVELIEASNNTELDLTGVETLRARSPGQDCPSLSPDTVNEMVPVCEADKMEVDLRPVVIVETLTENPIQDCSCIPPVVTGDSSLNESVPDMEESRPGSQENSGSQSLSSHHENCDHSGVTIFKESSSAHMSGAELEVQGRLSVTTMDIESKHNEVNDIAPVLEQTDAATKQDVDILLGRSSGCLDLSNTGAPDIVEQTSANKLELASEELPHFPSSDDGIVQVHEVSTGKPDDSDIAKSDRGSSPEFDPKTDVEDQKAPELNDSSNCIPEGNLNVPDNVENKVEDNVQSVNPEDVPEPIPLIQDSGPNKTDNHGTFLMDMDISRNDDLDESDGGGLIPAGISPSTAERENESKSSDAIVQMDVSDGERVLEDTTDNMVVPSPSVQGEEENCSLTSVVNQVDGLGNLEETKNIRVDANLQVITSQDDVMISANPVQESIALQEGKIEGSGEINQGSPIEKRQSDHQVEDVLVDHMEEDKSGNLAEPLSSSQVEETNLMLPNTTLDNSGDQTNVPVSSSTVTDTENIGCSSKDDLYDCTVADSVKALDDSEQLQNKLSEVSVVLASSNRNEDSTPRDPISSPISLEGPPSDHQISSDHMVATQDNIVLSENMSSVVLAEEDKRQTSSKKTFSDSAEPLEDCEDSGNRNDKLDGAHVNKEQLLSITENLVSIDLSDHLVVSKKQALAVDQINVPQTGESVPINAVDTLNQPPPPTTMEEEKFEASFDSGRIPSPPPLKDVKGFQAETDSMNSSQPDRISEKNMSGETILPSSPPVLEVGEAIVQPGVQVQIDGTDASEVGEPSLKRAVTEVASPPSSLPEEDKSLECTPVSSLADSAIAVSGTVVCDEADVSTENGRCLPAGASSVVQYPADIVADVEMAMSDQADVPPVCDTVLSSADSATAVEMDICDQVDVPPVCDEVKGSEDTAAICDQVDAPRVGEAVKGSEDTAAICDQVDAPRVCEAVKGSEDTAAICDQVDAPRVCEAVKGSEDTAAICDQVDAPRVCEAVKGSEDTAAICDQVDVPRVCDAVKSSADTAPICDKVDSSPPASELAKDPADSATACDQVDVPPTFNTVQASTDSTIAVAETAIRDQVDVPPTFDTVQAPTNSTIAVAETAIHDQVDVPPTFDTVQTPTDSAIAVAETTICDQVHDSVPENKSANLDLPPGCSTEDESGERSPEETPVIKNSVESPKQSE</sequence>
<feature type="compositionally biased region" description="Low complexity" evidence="9">
    <location>
        <begin position="2655"/>
        <end position="2666"/>
    </location>
</feature>
<dbReference type="PROSITE" id="PS51194">
    <property type="entry name" value="HELICASE_CTER"/>
    <property type="match status" value="1"/>
</dbReference>
<dbReference type="Gene3D" id="3.40.50.10810">
    <property type="entry name" value="Tandem AAA-ATPase domain"/>
    <property type="match status" value="1"/>
</dbReference>
<evidence type="ECO:0000256" key="1">
    <source>
        <dbReference type="ARBA" id="ARBA00004123"/>
    </source>
</evidence>
<dbReference type="Pfam" id="PF00271">
    <property type="entry name" value="Helicase_C"/>
    <property type="match status" value="1"/>
</dbReference>
<feature type="compositionally biased region" description="Polar residues" evidence="9">
    <location>
        <begin position="1923"/>
        <end position="1938"/>
    </location>
</feature>
<keyword evidence="2" id="KW-0547">Nucleotide-binding</keyword>
<feature type="compositionally biased region" description="Polar residues" evidence="9">
    <location>
        <begin position="3301"/>
        <end position="3316"/>
    </location>
</feature>
<feature type="region of interest" description="Disordered" evidence="9">
    <location>
        <begin position="1575"/>
        <end position="1604"/>
    </location>
</feature>
<proteinExistence type="predicted"/>
<dbReference type="GO" id="GO:0016787">
    <property type="term" value="F:hydrolase activity"/>
    <property type="evidence" value="ECO:0007669"/>
    <property type="project" value="UniProtKB-KW"/>
</dbReference>
<feature type="region of interest" description="Disordered" evidence="9">
    <location>
        <begin position="2241"/>
        <end position="2264"/>
    </location>
</feature>
<feature type="compositionally biased region" description="Polar residues" evidence="9">
    <location>
        <begin position="2188"/>
        <end position="2203"/>
    </location>
</feature>
<dbReference type="GeneID" id="111479315"/>
<feature type="compositionally biased region" description="Polar residues" evidence="9">
    <location>
        <begin position="202"/>
        <end position="225"/>
    </location>
</feature>
<dbReference type="GO" id="GO:0042393">
    <property type="term" value="F:histone binding"/>
    <property type="evidence" value="ECO:0007669"/>
    <property type="project" value="InterPro"/>
</dbReference>
<dbReference type="SMART" id="SM00487">
    <property type="entry name" value="DEXDc"/>
    <property type="match status" value="1"/>
</dbReference>
<dbReference type="InterPro" id="IPR027417">
    <property type="entry name" value="P-loop_NTPase"/>
</dbReference>
<dbReference type="PANTHER" id="PTHR10799">
    <property type="entry name" value="SNF2/RAD54 HELICASE FAMILY"/>
    <property type="match status" value="1"/>
</dbReference>
<dbReference type="PROSITE" id="PS51192">
    <property type="entry name" value="HELICASE_ATP_BIND_1"/>
    <property type="match status" value="1"/>
</dbReference>
<feature type="domain" description="Helicase ATP-binding" evidence="10">
    <location>
        <begin position="968"/>
        <end position="1135"/>
    </location>
</feature>
<reference evidence="14" key="1">
    <citation type="submission" date="2025-08" db="UniProtKB">
        <authorList>
            <consortium name="RefSeq"/>
        </authorList>
    </citation>
    <scope>IDENTIFICATION</scope>
    <source>
        <tissue evidence="14">Young leaves</tissue>
    </source>
</reference>
<evidence type="ECO:0000259" key="12">
    <source>
        <dbReference type="PROSITE" id="PS51204"/>
    </source>
</evidence>
<feature type="compositionally biased region" description="Low complexity" evidence="9">
    <location>
        <begin position="1715"/>
        <end position="1727"/>
    </location>
</feature>
<feature type="compositionally biased region" description="Low complexity" evidence="9">
    <location>
        <begin position="1939"/>
        <end position="1950"/>
    </location>
</feature>
<feature type="compositionally biased region" description="Polar residues" evidence="9">
    <location>
        <begin position="1779"/>
        <end position="1789"/>
    </location>
</feature>
<feature type="region of interest" description="Disordered" evidence="9">
    <location>
        <begin position="3709"/>
        <end position="3752"/>
    </location>
</feature>
<dbReference type="CDD" id="cd17996">
    <property type="entry name" value="DEXHc_SMARCA2_SMARCA4"/>
    <property type="match status" value="1"/>
</dbReference>
<dbReference type="SUPFAM" id="SSF52540">
    <property type="entry name" value="P-loop containing nucleoside triphosphate hydrolases"/>
    <property type="match status" value="2"/>
</dbReference>
<dbReference type="FunFam" id="3.40.50.300:FF:000871">
    <property type="entry name" value="Chromatin structure-remodeling complex protein SYD"/>
    <property type="match status" value="1"/>
</dbReference>
<dbReference type="InterPro" id="IPR014001">
    <property type="entry name" value="Helicase_ATP-bd"/>
</dbReference>
<evidence type="ECO:0000256" key="5">
    <source>
        <dbReference type="ARBA" id="ARBA00022840"/>
    </source>
</evidence>
<feature type="region of interest" description="Disordered" evidence="9">
    <location>
        <begin position="2784"/>
        <end position="2835"/>
    </location>
</feature>
<feature type="compositionally biased region" description="Polar residues" evidence="9">
    <location>
        <begin position="142"/>
        <end position="169"/>
    </location>
</feature>
<evidence type="ECO:0000256" key="4">
    <source>
        <dbReference type="ARBA" id="ARBA00022806"/>
    </source>
</evidence>
<keyword evidence="4" id="KW-0347">Helicase</keyword>
<feature type="region of interest" description="Disordered" evidence="9">
    <location>
        <begin position="2388"/>
        <end position="2424"/>
    </location>
</feature>
<feature type="compositionally biased region" description="Polar residues" evidence="9">
    <location>
        <begin position="1674"/>
        <end position="1710"/>
    </location>
</feature>
<feature type="region of interest" description="Disordered" evidence="9">
    <location>
        <begin position="2630"/>
        <end position="2672"/>
    </location>
</feature>
<dbReference type="OrthoDB" id="5857104at2759"/>
<evidence type="ECO:0000256" key="9">
    <source>
        <dbReference type="SAM" id="MobiDB-lite"/>
    </source>
</evidence>
<feature type="compositionally biased region" description="Basic and acidic residues" evidence="9">
    <location>
        <begin position="1578"/>
        <end position="1595"/>
    </location>
</feature>
<feature type="region of interest" description="Disordered" evidence="9">
    <location>
        <begin position="3057"/>
        <end position="3081"/>
    </location>
</feature>
<keyword evidence="8" id="KW-0539">Nucleus</keyword>
<keyword evidence="6" id="KW-0805">Transcription regulation</keyword>
<dbReference type="KEGG" id="cmax:111479315"/>
<evidence type="ECO:0000256" key="8">
    <source>
        <dbReference type="ARBA" id="ARBA00023242"/>
    </source>
</evidence>
<dbReference type="InterPro" id="IPR029295">
    <property type="entry name" value="SnAC"/>
</dbReference>
<feature type="domain" description="HSA" evidence="12">
    <location>
        <begin position="774"/>
        <end position="848"/>
    </location>
</feature>
<dbReference type="Pfam" id="PF00176">
    <property type="entry name" value="SNF2-rel_dom"/>
    <property type="match status" value="1"/>
</dbReference>
<dbReference type="GO" id="GO:0005524">
    <property type="term" value="F:ATP binding"/>
    <property type="evidence" value="ECO:0007669"/>
    <property type="project" value="UniProtKB-KW"/>
</dbReference>
<feature type="region of interest" description="Disordered" evidence="9">
    <location>
        <begin position="2071"/>
        <end position="2143"/>
    </location>
</feature>
<dbReference type="RefSeq" id="XP_022979644.1">
    <property type="nucleotide sequence ID" value="XM_023123876.1"/>
</dbReference>
<evidence type="ECO:0000256" key="2">
    <source>
        <dbReference type="ARBA" id="ARBA00022741"/>
    </source>
</evidence>
<dbReference type="InterPro" id="IPR014978">
    <property type="entry name" value="Gln-Leu-Gln_QLQ"/>
</dbReference>
<accession>A0A6J1IX58</accession>
<feature type="region of interest" description="Disordered" evidence="9">
    <location>
        <begin position="2883"/>
        <end position="2913"/>
    </location>
</feature>
<dbReference type="GO" id="GO:0048731">
    <property type="term" value="P:system development"/>
    <property type="evidence" value="ECO:0007669"/>
    <property type="project" value="UniProtKB-ARBA"/>
</dbReference>
<dbReference type="Pfam" id="PF14619">
    <property type="entry name" value="SnAC"/>
    <property type="match status" value="1"/>
</dbReference>
<evidence type="ECO:0000313" key="13">
    <source>
        <dbReference type="Proteomes" id="UP000504608"/>
    </source>
</evidence>
<evidence type="ECO:0000256" key="6">
    <source>
        <dbReference type="ARBA" id="ARBA00023015"/>
    </source>
</evidence>
<feature type="compositionally biased region" description="Polar residues" evidence="9">
    <location>
        <begin position="1901"/>
        <end position="1911"/>
    </location>
</feature>
<feature type="compositionally biased region" description="Polar residues" evidence="9">
    <location>
        <begin position="2071"/>
        <end position="2082"/>
    </location>
</feature>
<comment type="subcellular location">
    <subcellularLocation>
        <location evidence="1">Nucleus</location>
    </subcellularLocation>
</comment>
<dbReference type="Gene3D" id="3.40.50.300">
    <property type="entry name" value="P-loop containing nucleotide triphosphate hydrolases"/>
    <property type="match status" value="1"/>
</dbReference>
<feature type="compositionally biased region" description="Polar residues" evidence="9">
    <location>
        <begin position="1804"/>
        <end position="1817"/>
    </location>
</feature>
<organism evidence="13 14">
    <name type="scientific">Cucurbita maxima</name>
    <name type="common">Pumpkin</name>
    <name type="synonym">Winter squash</name>
    <dbReference type="NCBI Taxonomy" id="3661"/>
    <lineage>
        <taxon>Eukaryota</taxon>
        <taxon>Viridiplantae</taxon>
        <taxon>Streptophyta</taxon>
        <taxon>Embryophyta</taxon>
        <taxon>Tracheophyta</taxon>
        <taxon>Spermatophyta</taxon>
        <taxon>Magnoliopsida</taxon>
        <taxon>eudicotyledons</taxon>
        <taxon>Gunneridae</taxon>
        <taxon>Pentapetalae</taxon>
        <taxon>rosids</taxon>
        <taxon>fabids</taxon>
        <taxon>Cucurbitales</taxon>
        <taxon>Cucurbitaceae</taxon>
        <taxon>Cucurbiteae</taxon>
        <taxon>Cucurbita</taxon>
    </lineage>
</organism>
<feature type="compositionally biased region" description="Low complexity" evidence="9">
    <location>
        <begin position="1881"/>
        <end position="1893"/>
    </location>
</feature>
<feature type="compositionally biased region" description="Basic residues" evidence="9">
    <location>
        <begin position="2088"/>
        <end position="2097"/>
    </location>
</feature>
<protein>
    <submittedName>
        <fullName evidence="14">Chromatin structure-remodeling complex protein SYD-like isoform X1</fullName>
    </submittedName>
</protein>
<dbReference type="InterPro" id="IPR014012">
    <property type="entry name" value="HSA_dom"/>
</dbReference>
<dbReference type="CDD" id="cd18793">
    <property type="entry name" value="SF2_C_SNF"/>
    <property type="match status" value="1"/>
</dbReference>
<feature type="region of interest" description="Disordered" evidence="9">
    <location>
        <begin position="636"/>
        <end position="659"/>
    </location>
</feature>
<evidence type="ECO:0000256" key="7">
    <source>
        <dbReference type="ARBA" id="ARBA00023163"/>
    </source>
</evidence>
<gene>
    <name evidence="14" type="primary">LOC111479315</name>
</gene>
<dbReference type="SMART" id="SM00490">
    <property type="entry name" value="HELICc"/>
    <property type="match status" value="1"/>
</dbReference>
<dbReference type="PROSITE" id="PS51204">
    <property type="entry name" value="HSA"/>
    <property type="match status" value="1"/>
</dbReference>
<dbReference type="FunFam" id="3.40.50.10810:FF:000016">
    <property type="entry name" value="Chromatin structure-remodeling complex protein SYD"/>
    <property type="match status" value="1"/>
</dbReference>
<feature type="compositionally biased region" description="Polar residues" evidence="9">
    <location>
        <begin position="1951"/>
        <end position="1977"/>
    </location>
</feature>
<feature type="region of interest" description="Disordered" evidence="9">
    <location>
        <begin position="2178"/>
        <end position="2203"/>
    </location>
</feature>
<feature type="compositionally biased region" description="Polar residues" evidence="9">
    <location>
        <begin position="1871"/>
        <end position="1880"/>
    </location>
</feature>
<dbReference type="GO" id="GO:0005634">
    <property type="term" value="C:nucleus"/>
    <property type="evidence" value="ECO:0007669"/>
    <property type="project" value="UniProtKB-SubCell"/>
</dbReference>
<dbReference type="InterPro" id="IPR000330">
    <property type="entry name" value="SNF2_N"/>
</dbReference>
<name>A0A6J1IX58_CUCMA</name>
<keyword evidence="3" id="KW-0378">Hydrolase</keyword>
<feature type="compositionally biased region" description="Basic and acidic residues" evidence="9">
    <location>
        <begin position="170"/>
        <end position="189"/>
    </location>
</feature>
<keyword evidence="13" id="KW-1185">Reference proteome</keyword>
<evidence type="ECO:0000259" key="11">
    <source>
        <dbReference type="PROSITE" id="PS51194"/>
    </source>
</evidence>
<dbReference type="Proteomes" id="UP000504608">
    <property type="component" value="Unplaced"/>
</dbReference>
<dbReference type="SMART" id="SM00951">
    <property type="entry name" value="QLQ"/>
    <property type="match status" value="1"/>
</dbReference>
<feature type="region of interest" description="Disordered" evidence="9">
    <location>
        <begin position="3281"/>
        <end position="3316"/>
    </location>
</feature>
<feature type="region of interest" description="Disordered" evidence="9">
    <location>
        <begin position="1619"/>
        <end position="1999"/>
    </location>
</feature>
<feature type="domain" description="Helicase C-terminal" evidence="11">
    <location>
        <begin position="1279"/>
        <end position="1425"/>
    </location>
</feature>
<feature type="region of interest" description="Disordered" evidence="9">
    <location>
        <begin position="3121"/>
        <end position="3151"/>
    </location>
</feature>
<keyword evidence="5" id="KW-0067">ATP-binding</keyword>
<feature type="region of interest" description="Disordered" evidence="9">
    <location>
        <begin position="2847"/>
        <end position="2866"/>
    </location>
</feature>
<feature type="region of interest" description="Disordered" evidence="9">
    <location>
        <begin position="3174"/>
        <end position="3208"/>
    </location>
</feature>
<dbReference type="InterPro" id="IPR038718">
    <property type="entry name" value="SNF2-like_sf"/>
</dbReference>
<feature type="compositionally biased region" description="Polar residues" evidence="9">
    <location>
        <begin position="1826"/>
        <end position="1849"/>
    </location>
</feature>
<evidence type="ECO:0000313" key="14">
    <source>
        <dbReference type="RefSeq" id="XP_022979644.1"/>
    </source>
</evidence>
<dbReference type="GO" id="GO:0006355">
    <property type="term" value="P:regulation of DNA-templated transcription"/>
    <property type="evidence" value="ECO:0007669"/>
    <property type="project" value="InterPro"/>
</dbReference>
<feature type="region of interest" description="Disordered" evidence="9">
    <location>
        <begin position="99"/>
        <end position="225"/>
    </location>
</feature>
<keyword evidence="7" id="KW-0804">Transcription</keyword>
<evidence type="ECO:0000256" key="3">
    <source>
        <dbReference type="ARBA" id="ARBA00022801"/>
    </source>
</evidence>